<proteinExistence type="predicted"/>
<dbReference type="InterPro" id="IPR005303">
    <property type="entry name" value="MOCOS_middle"/>
</dbReference>
<dbReference type="InterPro" id="IPR005302">
    <property type="entry name" value="MoCF_Sase_C"/>
</dbReference>
<evidence type="ECO:0000313" key="3">
    <source>
        <dbReference type="Proteomes" id="UP000198693"/>
    </source>
</evidence>
<reference evidence="3" key="1">
    <citation type="submission" date="2016-10" db="EMBL/GenBank/DDBJ databases">
        <authorList>
            <person name="Varghese N."/>
            <person name="Submissions S."/>
        </authorList>
    </citation>
    <scope>NUCLEOTIDE SEQUENCE [LARGE SCALE GENOMIC DNA]</scope>
    <source>
        <strain evidence="3">CGMCC 1.6981</strain>
    </source>
</reference>
<sequence length="280" mass="30676">MKITQLAIYPVKSLRGITLEQATLQTRGLALDRHWMVIDAVNRFVTQRQIVEMARITVGLDADSLVLEHPSVDPLSVSLEGRDRPLLEVTVWQDRCQALDEGQDAARWLSRVLGGAYRLVRFPSTERRDVEPDFLHGESAHTAFADGYPFLVASETSLAELNRMLAGKALDAVPMSRFRPSIVVDGAAAFAEDGWATLASLDETIRLGLRKPCKRCKITTIDQQTGEIHVPGEPLRTLVEMNTRSDLQGGFFGLNATLLAGEGGVLRVGDALMPETAASV</sequence>
<dbReference type="EMBL" id="FPBP01000002">
    <property type="protein sequence ID" value="SFU41376.1"/>
    <property type="molecule type" value="Genomic_DNA"/>
</dbReference>
<dbReference type="PROSITE" id="PS51340">
    <property type="entry name" value="MOSC"/>
    <property type="match status" value="1"/>
</dbReference>
<feature type="domain" description="MOSC" evidence="1">
    <location>
        <begin position="117"/>
        <end position="275"/>
    </location>
</feature>
<dbReference type="Proteomes" id="UP000198693">
    <property type="component" value="Unassembled WGS sequence"/>
</dbReference>
<evidence type="ECO:0000259" key="1">
    <source>
        <dbReference type="PROSITE" id="PS51340"/>
    </source>
</evidence>
<gene>
    <name evidence="2" type="ORF">SAMN04487955_102111</name>
</gene>
<dbReference type="AlphaFoldDB" id="A0A1I7FZ95"/>
<name>A0A1I7FZ95_9GAMM</name>
<dbReference type="SUPFAM" id="SSF50800">
    <property type="entry name" value="PK beta-barrel domain-like"/>
    <property type="match status" value="1"/>
</dbReference>
<dbReference type="RefSeq" id="WP_089792899.1">
    <property type="nucleotide sequence ID" value="NZ_FPBP01000002.1"/>
</dbReference>
<dbReference type="SUPFAM" id="SSF141673">
    <property type="entry name" value="MOSC N-terminal domain-like"/>
    <property type="match status" value="1"/>
</dbReference>
<dbReference type="GO" id="GO:0030151">
    <property type="term" value="F:molybdenum ion binding"/>
    <property type="evidence" value="ECO:0007669"/>
    <property type="project" value="InterPro"/>
</dbReference>
<keyword evidence="3" id="KW-1185">Reference proteome</keyword>
<organism evidence="2 3">
    <name type="scientific">Halomonas korlensis</name>
    <dbReference type="NCBI Taxonomy" id="463301"/>
    <lineage>
        <taxon>Bacteria</taxon>
        <taxon>Pseudomonadati</taxon>
        <taxon>Pseudomonadota</taxon>
        <taxon>Gammaproteobacteria</taxon>
        <taxon>Oceanospirillales</taxon>
        <taxon>Halomonadaceae</taxon>
        <taxon>Halomonas</taxon>
    </lineage>
</organism>
<dbReference type="GO" id="GO:0030170">
    <property type="term" value="F:pyridoxal phosphate binding"/>
    <property type="evidence" value="ECO:0007669"/>
    <property type="project" value="InterPro"/>
</dbReference>
<dbReference type="Pfam" id="PF03476">
    <property type="entry name" value="MOSC_N"/>
    <property type="match status" value="1"/>
</dbReference>
<evidence type="ECO:0000313" key="2">
    <source>
        <dbReference type="EMBL" id="SFU41376.1"/>
    </source>
</evidence>
<protein>
    <recommendedName>
        <fullName evidence="1">MOSC domain-containing protein</fullName>
    </recommendedName>
</protein>
<dbReference type="GO" id="GO:0003824">
    <property type="term" value="F:catalytic activity"/>
    <property type="evidence" value="ECO:0007669"/>
    <property type="project" value="InterPro"/>
</dbReference>
<dbReference type="PANTHER" id="PTHR14237:SF19">
    <property type="entry name" value="MITOCHONDRIAL AMIDOXIME REDUCING COMPONENT 1"/>
    <property type="match status" value="1"/>
</dbReference>
<dbReference type="Pfam" id="PF03473">
    <property type="entry name" value="MOSC"/>
    <property type="match status" value="1"/>
</dbReference>
<accession>A0A1I7FZ95</accession>
<dbReference type="OrthoDB" id="581532at2"/>
<dbReference type="InterPro" id="IPR011037">
    <property type="entry name" value="Pyrv_Knase-like_insert_dom_sf"/>
</dbReference>
<dbReference type="PANTHER" id="PTHR14237">
    <property type="entry name" value="MOLYBDOPTERIN COFACTOR SULFURASE MOSC"/>
    <property type="match status" value="1"/>
</dbReference>
<dbReference type="STRING" id="463301.SAMN04487955_102111"/>